<dbReference type="Gene3D" id="3.40.630.90">
    <property type="match status" value="1"/>
</dbReference>
<keyword evidence="2" id="KW-0012">Acyltransferase</keyword>
<dbReference type="InterPro" id="IPR041496">
    <property type="entry name" value="YitH/HolE_GNAT"/>
</dbReference>
<dbReference type="GO" id="GO:0016746">
    <property type="term" value="F:acyltransferase activity"/>
    <property type="evidence" value="ECO:0007669"/>
    <property type="project" value="UniProtKB-KW"/>
</dbReference>
<dbReference type="Pfam" id="PF18014">
    <property type="entry name" value="Acetyltransf_18"/>
    <property type="match status" value="1"/>
</dbReference>
<evidence type="ECO:0000259" key="1">
    <source>
        <dbReference type="PROSITE" id="PS51186"/>
    </source>
</evidence>
<keyword evidence="2" id="KW-0808">Transferase</keyword>
<dbReference type="PROSITE" id="PS51186">
    <property type="entry name" value="GNAT"/>
    <property type="match status" value="1"/>
</dbReference>
<dbReference type="EC" id="2.3.1.-" evidence="2"/>
<organism evidence="2 3">
    <name type="scientific">Nonomuraea mangrovi</name>
    <dbReference type="NCBI Taxonomy" id="2316207"/>
    <lineage>
        <taxon>Bacteria</taxon>
        <taxon>Bacillati</taxon>
        <taxon>Actinomycetota</taxon>
        <taxon>Actinomycetes</taxon>
        <taxon>Streptosporangiales</taxon>
        <taxon>Streptosporangiaceae</taxon>
        <taxon>Nonomuraea</taxon>
    </lineage>
</organism>
<dbReference type="InterPro" id="IPR000182">
    <property type="entry name" value="GNAT_dom"/>
</dbReference>
<accession>A0ABW4SY34</accession>
<proteinExistence type="predicted"/>
<name>A0ABW4SY34_9ACTN</name>
<dbReference type="InterPro" id="IPR052729">
    <property type="entry name" value="Acyl/Acetyltrans_Enzymes"/>
</dbReference>
<comment type="caution">
    <text evidence="2">The sequence shown here is derived from an EMBL/GenBank/DDBJ whole genome shotgun (WGS) entry which is preliminary data.</text>
</comment>
<dbReference type="Proteomes" id="UP001597368">
    <property type="component" value="Unassembled WGS sequence"/>
</dbReference>
<dbReference type="InterPro" id="IPR016181">
    <property type="entry name" value="Acyl_CoA_acyltransferase"/>
</dbReference>
<dbReference type="RefSeq" id="WP_379574269.1">
    <property type="nucleotide sequence ID" value="NZ_JBHUFV010000033.1"/>
</dbReference>
<feature type="domain" description="N-acetyltransferase" evidence="1">
    <location>
        <begin position="1"/>
        <end position="142"/>
    </location>
</feature>
<dbReference type="Pfam" id="PF13673">
    <property type="entry name" value="Acetyltransf_10"/>
    <property type="match status" value="1"/>
</dbReference>
<evidence type="ECO:0000313" key="2">
    <source>
        <dbReference type="EMBL" id="MFD1934222.1"/>
    </source>
</evidence>
<protein>
    <submittedName>
        <fullName evidence="2">GNAT family N-acetyltransferase</fullName>
        <ecNumber evidence="2">2.3.1.-</ecNumber>
    </submittedName>
</protein>
<dbReference type="EMBL" id="JBHUFV010000033">
    <property type="protein sequence ID" value="MFD1934222.1"/>
    <property type="molecule type" value="Genomic_DNA"/>
</dbReference>
<gene>
    <name evidence="2" type="ORF">ACFSKW_22390</name>
</gene>
<sequence length="274" mass="29750">MQIRRLDESDLDACAALAVSRDWGPERHKWRFLLEVGEAYGIDAPDGEGLAATTVVTLYGDDHAVISMVLTASRYARQGMARRLMDHVLARASGRTVSLHATENGRPLYERVGFRTISGVVTHKGHFTGQAPGVTREVKDPDDVEAIVAYDAGPFGADRSAVLRRMPAFHERVRVAESGGRVTGFGGVWRNDDTLVVGPVVADDPATARDLIADLVAGVELPVRLDLDERHPELVAWAAEHGVSHYFGTSAMVHGDGMPGDFRRLFTPTMQALG</sequence>
<evidence type="ECO:0000313" key="3">
    <source>
        <dbReference type="Proteomes" id="UP001597368"/>
    </source>
</evidence>
<reference evidence="3" key="1">
    <citation type="journal article" date="2019" name="Int. J. Syst. Evol. Microbiol.">
        <title>The Global Catalogue of Microorganisms (GCM) 10K type strain sequencing project: providing services to taxonomists for standard genome sequencing and annotation.</title>
        <authorList>
            <consortium name="The Broad Institute Genomics Platform"/>
            <consortium name="The Broad Institute Genome Sequencing Center for Infectious Disease"/>
            <person name="Wu L."/>
            <person name="Ma J."/>
        </authorList>
    </citation>
    <scope>NUCLEOTIDE SEQUENCE [LARGE SCALE GENOMIC DNA]</scope>
    <source>
        <strain evidence="3">ICMP 6774ER</strain>
    </source>
</reference>
<dbReference type="Gene3D" id="3.40.630.30">
    <property type="match status" value="1"/>
</dbReference>
<dbReference type="SUPFAM" id="SSF55729">
    <property type="entry name" value="Acyl-CoA N-acyltransferases (Nat)"/>
    <property type="match status" value="1"/>
</dbReference>
<keyword evidence="3" id="KW-1185">Reference proteome</keyword>
<dbReference type="PANTHER" id="PTHR47237">
    <property type="entry name" value="SLL0310 PROTEIN"/>
    <property type="match status" value="1"/>
</dbReference>
<dbReference type="PANTHER" id="PTHR47237:SF2">
    <property type="entry name" value="BLL4206 PROTEIN"/>
    <property type="match status" value="1"/>
</dbReference>